<dbReference type="AlphaFoldDB" id="A0A2A2F0E4"/>
<dbReference type="InterPro" id="IPR003439">
    <property type="entry name" value="ABC_transporter-like_ATP-bd"/>
</dbReference>
<protein>
    <submittedName>
        <fullName evidence="4">ABC transporter</fullName>
    </submittedName>
</protein>
<reference evidence="4 5" key="1">
    <citation type="submission" date="2017-08" db="EMBL/GenBank/DDBJ databases">
        <title>Halomonas alkalisoli sp. nov., isolated from saline alkaline soil.</title>
        <authorList>
            <person name="Wang D."/>
            <person name="Zhang G."/>
        </authorList>
    </citation>
    <scope>NUCLEOTIDE SEQUENCE [LARGE SCALE GENOMIC DNA]</scope>
    <source>
        <strain evidence="4 5">WRN001</strain>
    </source>
</reference>
<dbReference type="SMART" id="SM00382">
    <property type="entry name" value="AAA"/>
    <property type="match status" value="1"/>
</dbReference>
<evidence type="ECO:0000313" key="5">
    <source>
        <dbReference type="Proteomes" id="UP000217771"/>
    </source>
</evidence>
<dbReference type="GO" id="GO:0005524">
    <property type="term" value="F:ATP binding"/>
    <property type="evidence" value="ECO:0007669"/>
    <property type="project" value="UniProtKB-KW"/>
</dbReference>
<evidence type="ECO:0000256" key="2">
    <source>
        <dbReference type="ARBA" id="ARBA00022840"/>
    </source>
</evidence>
<evidence type="ECO:0000256" key="1">
    <source>
        <dbReference type="ARBA" id="ARBA00022741"/>
    </source>
</evidence>
<sequence length="207" mass="23021">MKQPPLLSLDDIAIGQLHAVSLEIAAGDIVCLSGPSGSGKTRLLRAIADLEPHGGEAWLGNIARSDWRGSDWRQRVMLIPADSQWWYERVGEHFPAPCCESLKASLAQLGFAADTLDWDVARLSSGEKQRLGLLRAIAHRPKVLLLDEPTANLDADNITRCEAWLRQQIRDTPLAALWVAHDMNQIARVATRHLHIADQHLEPQAWK</sequence>
<keyword evidence="1" id="KW-0547">Nucleotide-binding</keyword>
<feature type="domain" description="ABC transporter" evidence="3">
    <location>
        <begin position="1"/>
        <end position="205"/>
    </location>
</feature>
<dbReference type="Proteomes" id="UP000217771">
    <property type="component" value="Unassembled WGS sequence"/>
</dbReference>
<keyword evidence="5" id="KW-1185">Reference proteome</keyword>
<dbReference type="PANTHER" id="PTHR43119:SF1">
    <property type="entry name" value="ABC TRANSPORTER DOMAIN-CONTAINING PROTEIN"/>
    <property type="match status" value="1"/>
</dbReference>
<dbReference type="InterPro" id="IPR017871">
    <property type="entry name" value="ABC_transporter-like_CS"/>
</dbReference>
<accession>A0A2A2F0E4</accession>
<dbReference type="EMBL" id="NSKB01000002">
    <property type="protein sequence ID" value="PAU78204.1"/>
    <property type="molecule type" value="Genomic_DNA"/>
</dbReference>
<dbReference type="RefSeq" id="WP_095619878.1">
    <property type="nucleotide sequence ID" value="NZ_NSKB01000002.1"/>
</dbReference>
<dbReference type="InterPro" id="IPR003593">
    <property type="entry name" value="AAA+_ATPase"/>
</dbReference>
<gene>
    <name evidence="4" type="ORF">CK498_05645</name>
</gene>
<dbReference type="OrthoDB" id="4408248at2"/>
<evidence type="ECO:0000259" key="3">
    <source>
        <dbReference type="PROSITE" id="PS50893"/>
    </source>
</evidence>
<dbReference type="PROSITE" id="PS50893">
    <property type="entry name" value="ABC_TRANSPORTER_2"/>
    <property type="match status" value="1"/>
</dbReference>
<dbReference type="PANTHER" id="PTHR43119">
    <property type="entry name" value="ABC TRANSPORT PROTEIN ATP-BINDING COMPONENT-RELATED"/>
    <property type="match status" value="1"/>
</dbReference>
<evidence type="ECO:0000313" key="4">
    <source>
        <dbReference type="EMBL" id="PAU78204.1"/>
    </source>
</evidence>
<organism evidence="4 5">
    <name type="scientific">Halomonas salipaludis</name>
    <dbReference type="NCBI Taxonomy" id="2032625"/>
    <lineage>
        <taxon>Bacteria</taxon>
        <taxon>Pseudomonadati</taxon>
        <taxon>Pseudomonadota</taxon>
        <taxon>Gammaproteobacteria</taxon>
        <taxon>Oceanospirillales</taxon>
        <taxon>Halomonadaceae</taxon>
        <taxon>Halomonas</taxon>
    </lineage>
</organism>
<keyword evidence="2" id="KW-0067">ATP-binding</keyword>
<dbReference type="PROSITE" id="PS00211">
    <property type="entry name" value="ABC_TRANSPORTER_1"/>
    <property type="match status" value="1"/>
</dbReference>
<dbReference type="Pfam" id="PF00005">
    <property type="entry name" value="ABC_tran"/>
    <property type="match status" value="1"/>
</dbReference>
<dbReference type="SUPFAM" id="SSF52540">
    <property type="entry name" value="P-loop containing nucleoside triphosphate hydrolases"/>
    <property type="match status" value="1"/>
</dbReference>
<dbReference type="Gene3D" id="3.40.50.300">
    <property type="entry name" value="P-loop containing nucleotide triphosphate hydrolases"/>
    <property type="match status" value="1"/>
</dbReference>
<dbReference type="GO" id="GO:0016887">
    <property type="term" value="F:ATP hydrolysis activity"/>
    <property type="evidence" value="ECO:0007669"/>
    <property type="project" value="InterPro"/>
</dbReference>
<comment type="caution">
    <text evidence="4">The sequence shown here is derived from an EMBL/GenBank/DDBJ whole genome shotgun (WGS) entry which is preliminary data.</text>
</comment>
<name>A0A2A2F0E4_9GAMM</name>
<dbReference type="InterPro" id="IPR027417">
    <property type="entry name" value="P-loop_NTPase"/>
</dbReference>
<proteinExistence type="predicted"/>